<proteinExistence type="predicted"/>
<accession>A0A7J6VVE0</accession>
<dbReference type="AlphaFoldDB" id="A0A7J6VVE0"/>
<gene>
    <name evidence="1" type="ORF">FRX31_021349</name>
</gene>
<evidence type="ECO:0000313" key="1">
    <source>
        <dbReference type="EMBL" id="KAF5189066.1"/>
    </source>
</evidence>
<keyword evidence="2" id="KW-1185">Reference proteome</keyword>
<organism evidence="1 2">
    <name type="scientific">Thalictrum thalictroides</name>
    <name type="common">Rue-anemone</name>
    <name type="synonym">Anemone thalictroides</name>
    <dbReference type="NCBI Taxonomy" id="46969"/>
    <lineage>
        <taxon>Eukaryota</taxon>
        <taxon>Viridiplantae</taxon>
        <taxon>Streptophyta</taxon>
        <taxon>Embryophyta</taxon>
        <taxon>Tracheophyta</taxon>
        <taxon>Spermatophyta</taxon>
        <taxon>Magnoliopsida</taxon>
        <taxon>Ranunculales</taxon>
        <taxon>Ranunculaceae</taxon>
        <taxon>Thalictroideae</taxon>
        <taxon>Thalictrum</taxon>
    </lineage>
</organism>
<name>A0A7J6VVE0_THATH</name>
<dbReference type="EMBL" id="JABWDY010026002">
    <property type="protein sequence ID" value="KAF5189066.1"/>
    <property type="molecule type" value="Genomic_DNA"/>
</dbReference>
<sequence>MISNLDLKCSDMLRRSGLLSAVLLALINTPPFTNISSAAIVSKNSAPNFSSNCFSGCLGKKIIPAQP</sequence>
<reference evidence="1 2" key="1">
    <citation type="submission" date="2020-06" db="EMBL/GenBank/DDBJ databases">
        <title>Transcriptomic and genomic resources for Thalictrum thalictroides and T. hernandezii: Facilitating candidate gene discovery in an emerging model plant lineage.</title>
        <authorList>
            <person name="Arias T."/>
            <person name="Riano-Pachon D.M."/>
            <person name="Di Stilio V.S."/>
        </authorList>
    </citation>
    <scope>NUCLEOTIDE SEQUENCE [LARGE SCALE GENOMIC DNA]</scope>
    <source>
        <strain evidence="2">cv. WT478/WT964</strain>
        <tissue evidence="1">Leaves</tissue>
    </source>
</reference>
<comment type="caution">
    <text evidence="1">The sequence shown here is derived from an EMBL/GenBank/DDBJ whole genome shotgun (WGS) entry which is preliminary data.</text>
</comment>
<evidence type="ECO:0000313" key="2">
    <source>
        <dbReference type="Proteomes" id="UP000554482"/>
    </source>
</evidence>
<dbReference type="Proteomes" id="UP000554482">
    <property type="component" value="Unassembled WGS sequence"/>
</dbReference>
<protein>
    <submittedName>
        <fullName evidence="1">Uncharacterized protein</fullName>
    </submittedName>
</protein>